<accession>A0A6N2LWP7</accession>
<dbReference type="EMBL" id="CAADRP010001641">
    <property type="protein sequence ID" value="VFU46149.1"/>
    <property type="molecule type" value="Genomic_DNA"/>
</dbReference>
<organism evidence="1">
    <name type="scientific">Salix viminalis</name>
    <name type="common">Common osier</name>
    <name type="synonym">Basket willow</name>
    <dbReference type="NCBI Taxonomy" id="40686"/>
    <lineage>
        <taxon>Eukaryota</taxon>
        <taxon>Viridiplantae</taxon>
        <taxon>Streptophyta</taxon>
        <taxon>Embryophyta</taxon>
        <taxon>Tracheophyta</taxon>
        <taxon>Spermatophyta</taxon>
        <taxon>Magnoliopsida</taxon>
        <taxon>eudicotyledons</taxon>
        <taxon>Gunneridae</taxon>
        <taxon>Pentapetalae</taxon>
        <taxon>rosids</taxon>
        <taxon>fabids</taxon>
        <taxon>Malpighiales</taxon>
        <taxon>Salicaceae</taxon>
        <taxon>Saliceae</taxon>
        <taxon>Salix</taxon>
    </lineage>
</organism>
<name>A0A6N2LWP7_SALVM</name>
<evidence type="ECO:0000313" key="1">
    <source>
        <dbReference type="EMBL" id="VFU46149.1"/>
    </source>
</evidence>
<dbReference type="AlphaFoldDB" id="A0A6N2LWP7"/>
<protein>
    <submittedName>
        <fullName evidence="1">Uncharacterized protein</fullName>
    </submittedName>
</protein>
<proteinExistence type="predicted"/>
<reference evidence="1" key="1">
    <citation type="submission" date="2019-03" db="EMBL/GenBank/DDBJ databases">
        <authorList>
            <person name="Mank J."/>
            <person name="Almeida P."/>
        </authorList>
    </citation>
    <scope>NUCLEOTIDE SEQUENCE</scope>
    <source>
        <strain evidence="1">78183</strain>
    </source>
</reference>
<gene>
    <name evidence="1" type="ORF">SVIM_LOCUS292032</name>
</gene>
<sequence length="62" mass="7026">MNWGIIPLNCHIALAPKPWINSKVRFDGLCFFGIQQCMIVPSPSFTYTRRGRGKAKRCVMIG</sequence>